<keyword evidence="11" id="KW-1185">Reference proteome</keyword>
<dbReference type="SUPFAM" id="SSF46689">
    <property type="entry name" value="Homeodomain-like"/>
    <property type="match status" value="1"/>
</dbReference>
<dbReference type="InterPro" id="IPR001005">
    <property type="entry name" value="SANT/Myb"/>
</dbReference>
<evidence type="ECO:0000313" key="10">
    <source>
        <dbReference type="EMBL" id="KAK9926383.1"/>
    </source>
</evidence>
<dbReference type="PANTHER" id="PTHR47997:SF31">
    <property type="entry name" value="MYB TRANSCRIPTION FACTOR"/>
    <property type="match status" value="1"/>
</dbReference>
<evidence type="ECO:0000313" key="11">
    <source>
        <dbReference type="Proteomes" id="UP001457282"/>
    </source>
</evidence>
<keyword evidence="6" id="KW-0539">Nucleus</keyword>
<proteinExistence type="predicted"/>
<evidence type="ECO:0000259" key="9">
    <source>
        <dbReference type="PROSITE" id="PS51294"/>
    </source>
</evidence>
<feature type="compositionally biased region" description="Polar residues" evidence="7">
    <location>
        <begin position="112"/>
        <end position="122"/>
    </location>
</feature>
<dbReference type="GO" id="GO:0005634">
    <property type="term" value="C:nucleus"/>
    <property type="evidence" value="ECO:0007669"/>
    <property type="project" value="UniProtKB-SubCell"/>
</dbReference>
<evidence type="ECO:0000256" key="1">
    <source>
        <dbReference type="ARBA" id="ARBA00004123"/>
    </source>
</evidence>
<sequence length="213" mass="24420">MLSRYITTHGLGSWSEVPEKAGLQRSAKGCRLRWINYLRPGIRRPSSKHLRFPPEDPLYSRYGEIMKERSLLPVEIKDQCPPNVKNTLDDEASGSTQNSVNQVNDVDGQYGGSSKQLISTDRSGGIPDKQQGVKERVALRTRSEECVYFYIPTHKSAKNKPYPSWKLYYLGEMYLVPRMTSGVCTVKLDQIISRISKLWFEEDRHPRIPLESD</sequence>
<evidence type="ECO:0000256" key="3">
    <source>
        <dbReference type="ARBA" id="ARBA00023015"/>
    </source>
</evidence>
<feature type="compositionally biased region" description="Polar residues" evidence="7">
    <location>
        <begin position="93"/>
        <end position="104"/>
    </location>
</feature>
<dbReference type="EMBL" id="JBEDUW010000005">
    <property type="protein sequence ID" value="KAK9926383.1"/>
    <property type="molecule type" value="Genomic_DNA"/>
</dbReference>
<accession>A0AAW1WRW5</accession>
<dbReference type="AlphaFoldDB" id="A0AAW1WRW5"/>
<reference evidence="10 11" key="1">
    <citation type="journal article" date="2023" name="G3 (Bethesda)">
        <title>A chromosome-length genome assembly and annotation of blackberry (Rubus argutus, cv. 'Hillquist').</title>
        <authorList>
            <person name="Bruna T."/>
            <person name="Aryal R."/>
            <person name="Dudchenko O."/>
            <person name="Sargent D.J."/>
            <person name="Mead D."/>
            <person name="Buti M."/>
            <person name="Cavallini A."/>
            <person name="Hytonen T."/>
            <person name="Andres J."/>
            <person name="Pham M."/>
            <person name="Weisz D."/>
            <person name="Mascagni F."/>
            <person name="Usai G."/>
            <person name="Natali L."/>
            <person name="Bassil N."/>
            <person name="Fernandez G.E."/>
            <person name="Lomsadze A."/>
            <person name="Armour M."/>
            <person name="Olukolu B."/>
            <person name="Poorten T."/>
            <person name="Britton C."/>
            <person name="Davik J."/>
            <person name="Ashrafi H."/>
            <person name="Aiden E.L."/>
            <person name="Borodovsky M."/>
            <person name="Worthington M."/>
        </authorList>
    </citation>
    <scope>NUCLEOTIDE SEQUENCE [LARGE SCALE GENOMIC DNA]</scope>
    <source>
        <strain evidence="10">PI 553951</strain>
    </source>
</reference>
<evidence type="ECO:0000256" key="4">
    <source>
        <dbReference type="ARBA" id="ARBA00023125"/>
    </source>
</evidence>
<keyword evidence="2" id="KW-0677">Repeat</keyword>
<dbReference type="InterPro" id="IPR009057">
    <property type="entry name" value="Homeodomain-like_sf"/>
</dbReference>
<feature type="region of interest" description="Disordered" evidence="7">
    <location>
        <begin position="81"/>
        <end position="133"/>
    </location>
</feature>
<feature type="domain" description="Myb-like" evidence="8">
    <location>
        <begin position="1"/>
        <end position="38"/>
    </location>
</feature>
<name>A0AAW1WRW5_RUBAR</name>
<keyword evidence="5" id="KW-0804">Transcription</keyword>
<dbReference type="GO" id="GO:0003677">
    <property type="term" value="F:DNA binding"/>
    <property type="evidence" value="ECO:0007669"/>
    <property type="project" value="UniProtKB-KW"/>
</dbReference>
<dbReference type="CDD" id="cd00167">
    <property type="entry name" value="SANT"/>
    <property type="match status" value="1"/>
</dbReference>
<organism evidence="10 11">
    <name type="scientific">Rubus argutus</name>
    <name type="common">Southern blackberry</name>
    <dbReference type="NCBI Taxonomy" id="59490"/>
    <lineage>
        <taxon>Eukaryota</taxon>
        <taxon>Viridiplantae</taxon>
        <taxon>Streptophyta</taxon>
        <taxon>Embryophyta</taxon>
        <taxon>Tracheophyta</taxon>
        <taxon>Spermatophyta</taxon>
        <taxon>Magnoliopsida</taxon>
        <taxon>eudicotyledons</taxon>
        <taxon>Gunneridae</taxon>
        <taxon>Pentapetalae</taxon>
        <taxon>rosids</taxon>
        <taxon>fabids</taxon>
        <taxon>Rosales</taxon>
        <taxon>Rosaceae</taxon>
        <taxon>Rosoideae</taxon>
        <taxon>Rosoideae incertae sedis</taxon>
        <taxon>Rubus</taxon>
    </lineage>
</organism>
<evidence type="ECO:0000256" key="2">
    <source>
        <dbReference type="ARBA" id="ARBA00022737"/>
    </source>
</evidence>
<comment type="subcellular location">
    <subcellularLocation>
        <location evidence="1">Nucleus</location>
    </subcellularLocation>
</comment>
<dbReference type="Pfam" id="PF00249">
    <property type="entry name" value="Myb_DNA-binding"/>
    <property type="match status" value="1"/>
</dbReference>
<dbReference type="InterPro" id="IPR051953">
    <property type="entry name" value="Plant_SW-associated_TFs"/>
</dbReference>
<dbReference type="PROSITE" id="PS51294">
    <property type="entry name" value="HTH_MYB"/>
    <property type="match status" value="1"/>
</dbReference>
<dbReference type="Proteomes" id="UP001457282">
    <property type="component" value="Unassembled WGS sequence"/>
</dbReference>
<evidence type="ECO:0000256" key="6">
    <source>
        <dbReference type="ARBA" id="ARBA00023242"/>
    </source>
</evidence>
<dbReference type="PROSITE" id="PS50090">
    <property type="entry name" value="MYB_LIKE"/>
    <property type="match status" value="1"/>
</dbReference>
<dbReference type="Gene3D" id="1.10.10.60">
    <property type="entry name" value="Homeodomain-like"/>
    <property type="match status" value="1"/>
</dbReference>
<dbReference type="InterPro" id="IPR017930">
    <property type="entry name" value="Myb_dom"/>
</dbReference>
<comment type="caution">
    <text evidence="10">The sequence shown here is derived from an EMBL/GenBank/DDBJ whole genome shotgun (WGS) entry which is preliminary data.</text>
</comment>
<keyword evidence="3" id="KW-0805">Transcription regulation</keyword>
<keyword evidence="4" id="KW-0238">DNA-binding</keyword>
<evidence type="ECO:0008006" key="12">
    <source>
        <dbReference type="Google" id="ProtNLM"/>
    </source>
</evidence>
<feature type="domain" description="HTH myb-type" evidence="9">
    <location>
        <begin position="1"/>
        <end position="42"/>
    </location>
</feature>
<dbReference type="PANTHER" id="PTHR47997">
    <property type="entry name" value="MYB DOMAIN PROTEIN 55"/>
    <property type="match status" value="1"/>
</dbReference>
<protein>
    <recommendedName>
        <fullName evidence="12">HTH myb-type domain-containing protein</fullName>
    </recommendedName>
</protein>
<evidence type="ECO:0000256" key="5">
    <source>
        <dbReference type="ARBA" id="ARBA00023163"/>
    </source>
</evidence>
<gene>
    <name evidence="10" type="ORF">M0R45_023616</name>
</gene>
<evidence type="ECO:0000256" key="7">
    <source>
        <dbReference type="SAM" id="MobiDB-lite"/>
    </source>
</evidence>
<evidence type="ECO:0000259" key="8">
    <source>
        <dbReference type="PROSITE" id="PS50090"/>
    </source>
</evidence>